<accession>I7CFT1</accession>
<keyword evidence="2" id="KW-1185">Reference proteome</keyword>
<reference evidence="2" key="2">
    <citation type="submission" date="2012-07" db="EMBL/GenBank/DDBJ databases">
        <title>Complete genome sequence of 'Candidatus Mycoplasma haemolamae'.</title>
        <authorList>
            <person name="Guimaraes A.M.S."/>
            <person name="Toth B."/>
            <person name="Santos A.P."/>
            <person name="Nascimento N.C."/>
            <person name="Sojka J.E."/>
            <person name="Messick J.B."/>
        </authorList>
    </citation>
    <scope>NUCLEOTIDE SEQUENCE [LARGE SCALE GENOMIC DNA]</scope>
    <source>
        <strain evidence="2">Purdue</strain>
    </source>
</reference>
<dbReference type="KEGG" id="mhl:MHLP_02480"/>
<reference evidence="1 2" key="1">
    <citation type="journal article" date="2012" name="J. Bacteriol.">
        <title>Genome Sequence of "Candidatus Mycoplasma haemolamae" Strain Purdue, a Red Blood Cell Pathogen of Alpacas (Vicugna pacos) and Llamas (Lama glama).</title>
        <authorList>
            <person name="Guimaraes A.M."/>
            <person name="Toth B."/>
            <person name="Santos A.P."/>
            <person name="do Nascimento N.C."/>
            <person name="Kritchevsky J.E."/>
            <person name="Messick J.B."/>
        </authorList>
    </citation>
    <scope>NUCLEOTIDE SEQUENCE [LARGE SCALE GENOMIC DNA]</scope>
    <source>
        <strain evidence="1 2">Purdue</strain>
    </source>
</reference>
<evidence type="ECO:0000313" key="1">
    <source>
        <dbReference type="EMBL" id="AFO52076.1"/>
    </source>
</evidence>
<gene>
    <name evidence="1" type="ordered locus">MHLP_02480</name>
</gene>
<dbReference type="PATRIC" id="fig|1212765.3.peg.557"/>
<dbReference type="EMBL" id="CP003731">
    <property type="protein sequence ID" value="AFO52076.1"/>
    <property type="molecule type" value="Genomic_DNA"/>
</dbReference>
<dbReference type="HOGENOM" id="CLU_1738486_0_0_14"/>
<proteinExistence type="predicted"/>
<dbReference type="Proteomes" id="UP000006502">
    <property type="component" value="Chromosome"/>
</dbReference>
<organism evidence="1 2">
    <name type="scientific">Mycoplasma haematolamae (strain Purdue)</name>
    <dbReference type="NCBI Taxonomy" id="1212765"/>
    <lineage>
        <taxon>Bacteria</taxon>
        <taxon>Bacillati</taxon>
        <taxon>Mycoplasmatota</taxon>
        <taxon>Mollicutes</taxon>
        <taxon>Mycoplasmataceae</taxon>
        <taxon>Mycoplasma</taxon>
    </lineage>
</organism>
<sequence>MLSAGAFKVVGCTIAFGSVAGTTGLAVTEVINSLETFKETTYTIKVGERQETRTITCKPGQKRYSALKLDVTQDQNKATLSCENKYEYWTPSTLTQSLGSDKGNLTCTYSKDSETHSFECANGQKKVTFEDSIPQETDAISLRVNQEESK</sequence>
<dbReference type="AlphaFoldDB" id="I7CFT1"/>
<protein>
    <submittedName>
        <fullName evidence="1">Uncharacterized protein</fullName>
    </submittedName>
</protein>
<name>I7CFT1_MYCHA</name>
<dbReference type="STRING" id="1212765.MHLP_02480"/>
<evidence type="ECO:0000313" key="2">
    <source>
        <dbReference type="Proteomes" id="UP000006502"/>
    </source>
</evidence>